<reference evidence="7" key="1">
    <citation type="submission" date="2023-01" db="EMBL/GenBank/DDBJ databases">
        <title>The chitinases involved in constricting ring structure development in the nematode-trapping fungus Drechslerella dactyloides.</title>
        <authorList>
            <person name="Wang R."/>
            <person name="Zhang L."/>
            <person name="Tang P."/>
            <person name="Li S."/>
            <person name="Liang L."/>
        </authorList>
    </citation>
    <scope>NUCLEOTIDE SEQUENCE</scope>
    <source>
        <strain evidence="7">YMF1.00031</strain>
    </source>
</reference>
<feature type="domain" description="Prokaryotic-type class I peptide chain release factors" evidence="6">
    <location>
        <begin position="130"/>
        <end position="205"/>
    </location>
</feature>
<evidence type="ECO:0000313" key="7">
    <source>
        <dbReference type="EMBL" id="KAJ6264747.1"/>
    </source>
</evidence>
<comment type="subcellular location">
    <subcellularLocation>
        <location evidence="1">Mitochondrion</location>
    </subcellularLocation>
</comment>
<sequence>MSCNVVQQNLPQPQPVDAKKLNLASRLQTISTYGRRFQPIPANRPEIEVELTRIMIAGTSLLRAGTVPSTRILHLALSHRCSIGFQSPCRYAFVYRTFSATTIACKKQMPPRPKVNEDDIEEKFLKGTYNKTSSAVQLRHVPTGIVVKSQDTRSREQNRKIARQLLASKLEDIEKGDQSRNNVLKQVANKKKASKRKKSLRKYRKLDDAKAEAAGQLADGSNAVSNIAGELGAGEEYDGDEFEENTDEEDAGDIATAEAESQNRSQDTKAGSISTPQKPEPR</sequence>
<dbReference type="InterPro" id="IPR045853">
    <property type="entry name" value="Pep_chain_release_fac_I_sf"/>
</dbReference>
<evidence type="ECO:0000313" key="8">
    <source>
        <dbReference type="Proteomes" id="UP001221413"/>
    </source>
</evidence>
<keyword evidence="8" id="KW-1185">Reference proteome</keyword>
<keyword evidence="3" id="KW-0809">Transit peptide</keyword>
<dbReference type="EMBL" id="JAQGDS010000001">
    <property type="protein sequence ID" value="KAJ6264747.1"/>
    <property type="molecule type" value="Genomic_DNA"/>
</dbReference>
<protein>
    <recommendedName>
        <fullName evidence="6">Prokaryotic-type class I peptide chain release factors domain-containing protein</fullName>
    </recommendedName>
</protein>
<feature type="region of interest" description="Disordered" evidence="5">
    <location>
        <begin position="187"/>
        <end position="282"/>
    </location>
</feature>
<dbReference type="InterPro" id="IPR000352">
    <property type="entry name" value="Pep_chain_release_fac_I"/>
</dbReference>
<evidence type="ECO:0000259" key="6">
    <source>
        <dbReference type="Pfam" id="PF00472"/>
    </source>
</evidence>
<accession>A0AAD6J8C2</accession>
<comment type="caution">
    <text evidence="7">The sequence shown here is derived from an EMBL/GenBank/DDBJ whole genome shotgun (WGS) entry which is preliminary data.</text>
</comment>
<evidence type="ECO:0000256" key="5">
    <source>
        <dbReference type="SAM" id="MobiDB-lite"/>
    </source>
</evidence>
<gene>
    <name evidence="7" type="ORF">Dda_0898</name>
</gene>
<evidence type="ECO:0000256" key="2">
    <source>
        <dbReference type="ARBA" id="ARBA00010835"/>
    </source>
</evidence>
<feature type="compositionally biased region" description="Acidic residues" evidence="5">
    <location>
        <begin position="233"/>
        <end position="252"/>
    </location>
</feature>
<dbReference type="Gene3D" id="3.30.160.20">
    <property type="match status" value="1"/>
</dbReference>
<dbReference type="PANTHER" id="PTHR46203">
    <property type="entry name" value="PROBABLE PEPTIDE CHAIN RELEASE FACTOR C12ORF65"/>
    <property type="match status" value="1"/>
</dbReference>
<evidence type="ECO:0000256" key="4">
    <source>
        <dbReference type="ARBA" id="ARBA00023128"/>
    </source>
</evidence>
<organism evidence="7 8">
    <name type="scientific">Drechslerella dactyloides</name>
    <name type="common">Nematode-trapping fungus</name>
    <name type="synonym">Arthrobotrys dactyloides</name>
    <dbReference type="NCBI Taxonomy" id="74499"/>
    <lineage>
        <taxon>Eukaryota</taxon>
        <taxon>Fungi</taxon>
        <taxon>Dikarya</taxon>
        <taxon>Ascomycota</taxon>
        <taxon>Pezizomycotina</taxon>
        <taxon>Orbiliomycetes</taxon>
        <taxon>Orbiliales</taxon>
        <taxon>Orbiliaceae</taxon>
        <taxon>Drechslerella</taxon>
    </lineage>
</organism>
<dbReference type="AlphaFoldDB" id="A0AAD6J8C2"/>
<evidence type="ECO:0000256" key="1">
    <source>
        <dbReference type="ARBA" id="ARBA00004173"/>
    </source>
</evidence>
<evidence type="ECO:0000256" key="3">
    <source>
        <dbReference type="ARBA" id="ARBA00022946"/>
    </source>
</evidence>
<dbReference type="GO" id="GO:0032543">
    <property type="term" value="P:mitochondrial translation"/>
    <property type="evidence" value="ECO:0007669"/>
    <property type="project" value="UniProtKB-ARBA"/>
</dbReference>
<dbReference type="GO" id="GO:0003747">
    <property type="term" value="F:translation release factor activity"/>
    <property type="evidence" value="ECO:0007669"/>
    <property type="project" value="InterPro"/>
</dbReference>
<keyword evidence="4" id="KW-0496">Mitochondrion</keyword>
<dbReference type="Pfam" id="PF00472">
    <property type="entry name" value="RF-1"/>
    <property type="match status" value="1"/>
</dbReference>
<feature type="compositionally biased region" description="Basic residues" evidence="5">
    <location>
        <begin position="188"/>
        <end position="204"/>
    </location>
</feature>
<dbReference type="SUPFAM" id="SSF75620">
    <property type="entry name" value="Release factor"/>
    <property type="match status" value="1"/>
</dbReference>
<feature type="compositionally biased region" description="Polar residues" evidence="5">
    <location>
        <begin position="259"/>
        <end position="282"/>
    </location>
</feature>
<comment type="similarity">
    <text evidence="2">Belongs to the prokaryotic/mitochondrial release factor family.</text>
</comment>
<dbReference type="PANTHER" id="PTHR46203:SF1">
    <property type="entry name" value="MITOCHONDRIAL TRANSLATION RELEASE FACTOR IN RESCUE"/>
    <property type="match status" value="1"/>
</dbReference>
<proteinExistence type="inferred from homology"/>
<name>A0AAD6J8C2_DREDA</name>
<dbReference type="Proteomes" id="UP001221413">
    <property type="component" value="Unassembled WGS sequence"/>
</dbReference>
<dbReference type="InterPro" id="IPR052405">
    <property type="entry name" value="Mito_Transl_Release_Factor"/>
</dbReference>
<dbReference type="GO" id="GO:0005739">
    <property type="term" value="C:mitochondrion"/>
    <property type="evidence" value="ECO:0007669"/>
    <property type="project" value="UniProtKB-SubCell"/>
</dbReference>